<dbReference type="AlphaFoldDB" id="A0A4Y6PPD1"/>
<accession>A0A4Y6PPD1</accession>
<evidence type="ECO:0000256" key="2">
    <source>
        <dbReference type="SAM" id="SignalP"/>
    </source>
</evidence>
<name>A0A4Y6PPD1_PERCE</name>
<feature type="signal peptide" evidence="2">
    <location>
        <begin position="1"/>
        <end position="32"/>
    </location>
</feature>
<keyword evidence="1" id="KW-0812">Transmembrane</keyword>
<keyword evidence="4" id="KW-1185">Reference proteome</keyword>
<feature type="chain" id="PRO_5030106178" evidence="2">
    <location>
        <begin position="33"/>
        <end position="128"/>
    </location>
</feature>
<organism evidence="3 4">
    <name type="scientific">Persicimonas caeni</name>
    <dbReference type="NCBI Taxonomy" id="2292766"/>
    <lineage>
        <taxon>Bacteria</taxon>
        <taxon>Deltaproteobacteria</taxon>
        <taxon>Bradymonadales</taxon>
        <taxon>Bradymonadaceae</taxon>
        <taxon>Persicimonas</taxon>
    </lineage>
</organism>
<dbReference type="Proteomes" id="UP000315995">
    <property type="component" value="Chromosome"/>
</dbReference>
<keyword evidence="1" id="KW-0472">Membrane</keyword>
<evidence type="ECO:0000313" key="3">
    <source>
        <dbReference type="EMBL" id="QDG50120.1"/>
    </source>
</evidence>
<protein>
    <submittedName>
        <fullName evidence="3">Uncharacterized protein</fullName>
    </submittedName>
</protein>
<sequence length="128" mass="14358">MNPTPKRPNTQRHSTALLSALGLTALSAPALACGNAMELVARGLFPDMFWGWFAAFAITMFVYYFDDKRAEPLSKRSRVYVALALFALATAIFGIYYGATVDPDDWRLWDLERSSWVTHSEDLGEVTF</sequence>
<accession>A0A5B8Y162</accession>
<feature type="transmembrane region" description="Helical" evidence="1">
    <location>
        <begin position="77"/>
        <end position="99"/>
    </location>
</feature>
<gene>
    <name evidence="3" type="ORF">FIV42_05035</name>
</gene>
<evidence type="ECO:0000256" key="1">
    <source>
        <dbReference type="SAM" id="Phobius"/>
    </source>
</evidence>
<dbReference type="RefSeq" id="WP_141196616.1">
    <property type="nucleotide sequence ID" value="NZ_CP041186.1"/>
</dbReference>
<keyword evidence="2" id="KW-0732">Signal</keyword>
<evidence type="ECO:0000313" key="4">
    <source>
        <dbReference type="Proteomes" id="UP000315995"/>
    </source>
</evidence>
<proteinExistence type="predicted"/>
<feature type="transmembrane region" description="Helical" evidence="1">
    <location>
        <begin position="48"/>
        <end position="65"/>
    </location>
</feature>
<reference evidence="3 4" key="1">
    <citation type="submission" date="2019-06" db="EMBL/GenBank/DDBJ databases">
        <title>Persicimonas caeni gen. nov., sp. nov., a predatory bacterium isolated from solar saltern.</title>
        <authorList>
            <person name="Wang S."/>
        </authorList>
    </citation>
    <scope>NUCLEOTIDE SEQUENCE [LARGE SCALE GENOMIC DNA]</scope>
    <source>
        <strain evidence="3 4">YN101</strain>
    </source>
</reference>
<keyword evidence="1" id="KW-1133">Transmembrane helix</keyword>
<dbReference type="EMBL" id="CP041186">
    <property type="protein sequence ID" value="QDG50120.1"/>
    <property type="molecule type" value="Genomic_DNA"/>
</dbReference>